<proteinExistence type="inferred from homology"/>
<dbReference type="GO" id="GO:0009631">
    <property type="term" value="P:cold acclimation"/>
    <property type="evidence" value="ECO:0007669"/>
    <property type="project" value="TreeGrafter"/>
</dbReference>
<protein>
    <submittedName>
        <fullName evidence="4">Dehydrin DHN1</fullName>
    </submittedName>
</protein>
<dbReference type="PANTHER" id="PTHR33346:SF42">
    <property type="entry name" value="DEHYDRIN XERO 1"/>
    <property type="match status" value="1"/>
</dbReference>
<evidence type="ECO:0000256" key="3">
    <source>
        <dbReference type="SAM" id="MobiDB-lite"/>
    </source>
</evidence>
<dbReference type="InterPro" id="IPR000167">
    <property type="entry name" value="Dehydrin"/>
</dbReference>
<feature type="compositionally biased region" description="Low complexity" evidence="3">
    <location>
        <begin position="170"/>
        <end position="182"/>
    </location>
</feature>
<comment type="similarity">
    <text evidence="1 2">Belongs to the plant dehydrin family.</text>
</comment>
<dbReference type="GO" id="GO:0009414">
    <property type="term" value="P:response to water deprivation"/>
    <property type="evidence" value="ECO:0007669"/>
    <property type="project" value="UniProtKB-ARBA"/>
</dbReference>
<evidence type="ECO:0000256" key="1">
    <source>
        <dbReference type="ARBA" id="ARBA00008403"/>
    </source>
</evidence>
<dbReference type="AlphaFoldDB" id="A0A7J7E403"/>
<dbReference type="InterPro" id="IPR030513">
    <property type="entry name" value="Dehydrin_CS"/>
</dbReference>
<dbReference type="GO" id="GO:0009737">
    <property type="term" value="P:response to abscisic acid"/>
    <property type="evidence" value="ECO:0007669"/>
    <property type="project" value="TreeGrafter"/>
</dbReference>
<keyword evidence="5" id="KW-1185">Reference proteome</keyword>
<dbReference type="PROSITE" id="PS00315">
    <property type="entry name" value="DEHYDRIN_1"/>
    <property type="match status" value="1"/>
</dbReference>
<dbReference type="EMBL" id="JAAARO010000001">
    <property type="protein sequence ID" value="KAF5753006.1"/>
    <property type="molecule type" value="Genomic_DNA"/>
</dbReference>
<organism evidence="4 5">
    <name type="scientific">Tripterygium wilfordii</name>
    <name type="common">Thunder God vine</name>
    <dbReference type="NCBI Taxonomy" id="458696"/>
    <lineage>
        <taxon>Eukaryota</taxon>
        <taxon>Viridiplantae</taxon>
        <taxon>Streptophyta</taxon>
        <taxon>Embryophyta</taxon>
        <taxon>Tracheophyta</taxon>
        <taxon>Spermatophyta</taxon>
        <taxon>Magnoliopsida</taxon>
        <taxon>eudicotyledons</taxon>
        <taxon>Gunneridae</taxon>
        <taxon>Pentapetalae</taxon>
        <taxon>rosids</taxon>
        <taxon>fabids</taxon>
        <taxon>Celastrales</taxon>
        <taxon>Celastraceae</taxon>
        <taxon>Tripterygium</taxon>
    </lineage>
</organism>
<feature type="region of interest" description="Disordered" evidence="3">
    <location>
        <begin position="94"/>
        <end position="187"/>
    </location>
</feature>
<sequence length="205" mass="22150">MAHLQSQYAPVRYTTDEYGKMVDEYGNPVRLTTDEYGNMVDEYGNPVRLTTEECGKRIDEYGNPIRLTTDEYGNPVGHTAGSTGVHGTTHYGTAGETGSFGDAPVGGTRIGGHKEHRDIMHRRTGSGSGSSSSSSEDDGHGGRRKKGLKEKIKEKLPGVGNRHEGMSQATSTTTPGGTYSSAGHHHEKKGVIEKIKEKLPGHHHH</sequence>
<dbReference type="PROSITE" id="PS00823">
    <property type="entry name" value="DEHYDRIN_2"/>
    <property type="match status" value="1"/>
</dbReference>
<dbReference type="OrthoDB" id="1166395at2759"/>
<accession>A0A7J7E403</accession>
<evidence type="ECO:0000313" key="4">
    <source>
        <dbReference type="EMBL" id="KAF5753006.1"/>
    </source>
</evidence>
<gene>
    <name evidence="4" type="ORF">HS088_TW01G00924</name>
</gene>
<dbReference type="PANTHER" id="PTHR33346">
    <property type="entry name" value="DEHYDRIN XERO 2-RELATED"/>
    <property type="match status" value="1"/>
</dbReference>
<comment type="caution">
    <text evidence="4">The sequence shown here is derived from an EMBL/GenBank/DDBJ whole genome shotgun (WGS) entry which is preliminary data.</text>
</comment>
<evidence type="ECO:0000256" key="2">
    <source>
        <dbReference type="RuleBase" id="RU003995"/>
    </source>
</evidence>
<reference evidence="4 5" key="1">
    <citation type="journal article" date="2020" name="Nat. Commun.">
        <title>Genome of Tripterygium wilfordii and identification of cytochrome P450 involved in triptolide biosynthesis.</title>
        <authorList>
            <person name="Tu L."/>
            <person name="Su P."/>
            <person name="Zhang Z."/>
            <person name="Gao L."/>
            <person name="Wang J."/>
            <person name="Hu T."/>
            <person name="Zhou J."/>
            <person name="Zhang Y."/>
            <person name="Zhao Y."/>
            <person name="Liu Y."/>
            <person name="Song Y."/>
            <person name="Tong Y."/>
            <person name="Lu Y."/>
            <person name="Yang J."/>
            <person name="Xu C."/>
            <person name="Jia M."/>
            <person name="Peters R.J."/>
            <person name="Huang L."/>
            <person name="Gao W."/>
        </authorList>
    </citation>
    <scope>NUCLEOTIDE SEQUENCE [LARGE SCALE GENOMIC DNA]</scope>
    <source>
        <strain evidence="5">cv. XIE 37</strain>
        <tissue evidence="4">Leaf</tissue>
    </source>
</reference>
<dbReference type="Proteomes" id="UP000593562">
    <property type="component" value="Unassembled WGS sequence"/>
</dbReference>
<dbReference type="GO" id="GO:0005829">
    <property type="term" value="C:cytosol"/>
    <property type="evidence" value="ECO:0007669"/>
    <property type="project" value="TreeGrafter"/>
</dbReference>
<feature type="compositionally biased region" description="Basic and acidic residues" evidence="3">
    <location>
        <begin position="149"/>
        <end position="165"/>
    </location>
</feature>
<dbReference type="InParanoid" id="A0A7J7E403"/>
<evidence type="ECO:0000313" key="5">
    <source>
        <dbReference type="Proteomes" id="UP000593562"/>
    </source>
</evidence>
<dbReference type="Pfam" id="PF00257">
    <property type="entry name" value="Dehydrin"/>
    <property type="match status" value="1"/>
</dbReference>
<name>A0A7J7E403_TRIWF</name>